<gene>
    <name evidence="2" type="ORF">BN946_scf184951.g7</name>
</gene>
<evidence type="ECO:0008006" key="4">
    <source>
        <dbReference type="Google" id="ProtNLM"/>
    </source>
</evidence>
<feature type="region of interest" description="Disordered" evidence="1">
    <location>
        <begin position="26"/>
        <end position="109"/>
    </location>
</feature>
<dbReference type="Gene3D" id="1.10.238.10">
    <property type="entry name" value="EF-hand"/>
    <property type="match status" value="1"/>
</dbReference>
<sequence>MVDDEQDRGFAALPLSLRTRIDAAFDSALRGSSSAEEPARKRRRLEATPQPGGFIAEDTAPGGFLPEEPAAGGFLVDEPLESDSPASGKFLANDEDDDASDSQRRSQIPMRLIPTALQILDLPPDDEDVLSVFRNAAAGWEGRGRTPSGRGEEEEAFVSRKDWRAVCAALLDTAAADDGEVDMEDVLAERDAETPSDLSEEYVGTGEDESEGGDEDDSDDEYRERGGGFAGSKKTKAGPKATVGTPTTKARRGRKTRATSESDEADEAERGLRGSRKEECRAAFALFFPDVPDEEVEMQRIRIKDITRVARLLKEKITAEETVEMLEAFSTASDKSMSLCDFERMMVAAKLV</sequence>
<reference evidence="2" key="1">
    <citation type="submission" date="2014-01" db="EMBL/GenBank/DDBJ databases">
        <title>The genome of the white-rot fungus Pycnoporus cinnabarinus: a basidiomycete model with a versatile arsenal for lignocellulosic biomass breakdown.</title>
        <authorList>
            <person name="Levasseur A."/>
            <person name="Lomascolo A."/>
            <person name="Ruiz-Duenas F.J."/>
            <person name="Uzan E."/>
            <person name="Piumi F."/>
            <person name="Kues U."/>
            <person name="Ram A.F.J."/>
            <person name="Murat C."/>
            <person name="Haon M."/>
            <person name="Benoit I."/>
            <person name="Arfi Y."/>
            <person name="Chevret D."/>
            <person name="Drula E."/>
            <person name="Kwon M.J."/>
            <person name="Gouret P."/>
            <person name="Lesage-Meessen L."/>
            <person name="Lombard V."/>
            <person name="Mariette J."/>
            <person name="Noirot C."/>
            <person name="Park J."/>
            <person name="Patyshakuliyeva A."/>
            <person name="Wieneger R.A.B."/>
            <person name="Wosten H.A.B."/>
            <person name="Martin F."/>
            <person name="Coutinho P.M."/>
            <person name="de Vries R."/>
            <person name="Martinez A.T."/>
            <person name="Klopp C."/>
            <person name="Pontarotti P."/>
            <person name="Henrissat B."/>
            <person name="Record E."/>
        </authorList>
    </citation>
    <scope>NUCLEOTIDE SEQUENCE [LARGE SCALE GENOMIC DNA]</scope>
    <source>
        <strain evidence="2">BRFM137</strain>
    </source>
</reference>
<dbReference type="OMA" id="CAILLEH"/>
<dbReference type="AlphaFoldDB" id="A0A060SUE9"/>
<evidence type="ECO:0000256" key="1">
    <source>
        <dbReference type="SAM" id="MobiDB-lite"/>
    </source>
</evidence>
<dbReference type="HOGENOM" id="CLU_047855_0_0_1"/>
<evidence type="ECO:0000313" key="3">
    <source>
        <dbReference type="Proteomes" id="UP000029665"/>
    </source>
</evidence>
<proteinExistence type="predicted"/>
<feature type="region of interest" description="Disordered" evidence="1">
    <location>
        <begin position="175"/>
        <end position="273"/>
    </location>
</feature>
<accession>A0A060SUE9</accession>
<dbReference type="OrthoDB" id="2530165at2759"/>
<feature type="compositionally biased region" description="Acidic residues" evidence="1">
    <location>
        <begin position="175"/>
        <end position="186"/>
    </location>
</feature>
<dbReference type="EMBL" id="CCBP010000297">
    <property type="protein sequence ID" value="CDO75809.1"/>
    <property type="molecule type" value="Genomic_DNA"/>
</dbReference>
<protein>
    <recommendedName>
        <fullName evidence="4">EF-hand domain-containing protein</fullName>
    </recommendedName>
</protein>
<evidence type="ECO:0000313" key="2">
    <source>
        <dbReference type="EMBL" id="CDO75809.1"/>
    </source>
</evidence>
<organism evidence="2 3">
    <name type="scientific">Pycnoporus cinnabarinus</name>
    <name type="common">Cinnabar-red polypore</name>
    <name type="synonym">Trametes cinnabarina</name>
    <dbReference type="NCBI Taxonomy" id="5643"/>
    <lineage>
        <taxon>Eukaryota</taxon>
        <taxon>Fungi</taxon>
        <taxon>Dikarya</taxon>
        <taxon>Basidiomycota</taxon>
        <taxon>Agaricomycotina</taxon>
        <taxon>Agaricomycetes</taxon>
        <taxon>Polyporales</taxon>
        <taxon>Polyporaceae</taxon>
        <taxon>Trametes</taxon>
    </lineage>
</organism>
<dbReference type="Proteomes" id="UP000029665">
    <property type="component" value="Unassembled WGS sequence"/>
</dbReference>
<comment type="caution">
    <text evidence="2">The sequence shown here is derived from an EMBL/GenBank/DDBJ whole genome shotgun (WGS) entry which is preliminary data.</text>
</comment>
<name>A0A060SUE9_PYCCI</name>
<feature type="compositionally biased region" description="Acidic residues" evidence="1">
    <location>
        <begin position="206"/>
        <end position="221"/>
    </location>
</feature>
<keyword evidence="3" id="KW-1185">Reference proteome</keyword>